<sequence length="169" mass="18367">MATLSAPRRPWLSPRSLGVLALSLVVCFGAAQLGSLATTPNLAPWYAGLEKPWFNPPNIAFPIAWSILFALMAVAAWRVAMLSEGGERTRALGVFALQLALNIGWSFCFFWARSPLLGMIEVVPFFLAILWTIARFRPIDGLAAALLWPYAAWVAFAAALNAAILHLNG</sequence>
<dbReference type="EMBL" id="QFPN01000001">
    <property type="protein sequence ID" value="PZQ18893.1"/>
    <property type="molecule type" value="Genomic_DNA"/>
</dbReference>
<keyword evidence="3 6" id="KW-0812">Transmembrane</keyword>
<evidence type="ECO:0000256" key="6">
    <source>
        <dbReference type="SAM" id="Phobius"/>
    </source>
</evidence>
<keyword evidence="4 6" id="KW-1133">Transmembrane helix</keyword>
<dbReference type="Gene3D" id="1.20.1260.100">
    <property type="entry name" value="TspO/MBR protein"/>
    <property type="match status" value="1"/>
</dbReference>
<comment type="similarity">
    <text evidence="2">Belongs to the TspO/BZRP family.</text>
</comment>
<keyword evidence="5 6" id="KW-0472">Membrane</keyword>
<feature type="transmembrane region" description="Helical" evidence="6">
    <location>
        <begin position="118"/>
        <end position="134"/>
    </location>
</feature>
<dbReference type="GO" id="GO:0016020">
    <property type="term" value="C:membrane"/>
    <property type="evidence" value="ECO:0007669"/>
    <property type="project" value="UniProtKB-SubCell"/>
</dbReference>
<dbReference type="PANTHER" id="PTHR10057:SF0">
    <property type="entry name" value="TRANSLOCATOR PROTEIN"/>
    <property type="match status" value="1"/>
</dbReference>
<evidence type="ECO:0000313" key="7">
    <source>
        <dbReference type="EMBL" id="PZQ18893.1"/>
    </source>
</evidence>
<dbReference type="InterPro" id="IPR004307">
    <property type="entry name" value="TspO_MBR"/>
</dbReference>
<proteinExistence type="inferred from homology"/>
<accession>A0A2W5MMJ5</accession>
<feature type="transmembrane region" description="Helical" evidence="6">
    <location>
        <begin position="92"/>
        <end position="112"/>
    </location>
</feature>
<evidence type="ECO:0000256" key="5">
    <source>
        <dbReference type="ARBA" id="ARBA00023136"/>
    </source>
</evidence>
<dbReference type="GO" id="GO:0033013">
    <property type="term" value="P:tetrapyrrole metabolic process"/>
    <property type="evidence" value="ECO:0007669"/>
    <property type="project" value="UniProtKB-ARBA"/>
</dbReference>
<dbReference type="Proteomes" id="UP000249577">
    <property type="component" value="Unassembled WGS sequence"/>
</dbReference>
<evidence type="ECO:0000256" key="3">
    <source>
        <dbReference type="ARBA" id="ARBA00022692"/>
    </source>
</evidence>
<organism evidence="7 8">
    <name type="scientific">Ancylobacter novellus</name>
    <name type="common">Thiobacillus novellus</name>
    <dbReference type="NCBI Taxonomy" id="921"/>
    <lineage>
        <taxon>Bacteria</taxon>
        <taxon>Pseudomonadati</taxon>
        <taxon>Pseudomonadota</taxon>
        <taxon>Alphaproteobacteria</taxon>
        <taxon>Hyphomicrobiales</taxon>
        <taxon>Xanthobacteraceae</taxon>
        <taxon>Ancylobacter</taxon>
    </lineage>
</organism>
<feature type="transmembrane region" description="Helical" evidence="6">
    <location>
        <begin position="146"/>
        <end position="167"/>
    </location>
</feature>
<evidence type="ECO:0000256" key="4">
    <source>
        <dbReference type="ARBA" id="ARBA00022989"/>
    </source>
</evidence>
<evidence type="ECO:0000256" key="2">
    <source>
        <dbReference type="ARBA" id="ARBA00007524"/>
    </source>
</evidence>
<dbReference type="PANTHER" id="PTHR10057">
    <property type="entry name" value="PERIPHERAL-TYPE BENZODIAZEPINE RECEPTOR"/>
    <property type="match status" value="1"/>
</dbReference>
<evidence type="ECO:0000313" key="8">
    <source>
        <dbReference type="Proteomes" id="UP000249577"/>
    </source>
</evidence>
<protein>
    <submittedName>
        <fullName evidence="7">Tryptophan-rich sensory protein</fullName>
    </submittedName>
</protein>
<gene>
    <name evidence="7" type="ORF">DI565_00335</name>
</gene>
<dbReference type="Pfam" id="PF03073">
    <property type="entry name" value="TspO_MBR"/>
    <property type="match status" value="1"/>
</dbReference>
<evidence type="ECO:0000256" key="1">
    <source>
        <dbReference type="ARBA" id="ARBA00004141"/>
    </source>
</evidence>
<dbReference type="InterPro" id="IPR038330">
    <property type="entry name" value="TspO/MBR-related_sf"/>
</dbReference>
<feature type="transmembrane region" description="Helical" evidence="6">
    <location>
        <begin position="60"/>
        <end position="80"/>
    </location>
</feature>
<reference evidence="7 8" key="1">
    <citation type="submission" date="2017-08" db="EMBL/GenBank/DDBJ databases">
        <title>Infants hospitalized years apart are colonized by the same room-sourced microbial strains.</title>
        <authorList>
            <person name="Brooks B."/>
            <person name="Olm M.R."/>
            <person name="Firek B.A."/>
            <person name="Baker R."/>
            <person name="Thomas B.C."/>
            <person name="Morowitz M.J."/>
            <person name="Banfield J.F."/>
        </authorList>
    </citation>
    <scope>NUCLEOTIDE SEQUENCE [LARGE SCALE GENOMIC DNA]</scope>
    <source>
        <strain evidence="7">S2_005_003_R2_43</strain>
    </source>
</reference>
<comment type="subcellular location">
    <subcellularLocation>
        <location evidence="1">Membrane</location>
        <topology evidence="1">Multi-pass membrane protein</topology>
    </subcellularLocation>
</comment>
<dbReference type="FunFam" id="1.20.1260.100:FF:000001">
    <property type="entry name" value="translocator protein 2"/>
    <property type="match status" value="1"/>
</dbReference>
<name>A0A2W5MMJ5_ANCNO</name>
<dbReference type="PIRSF" id="PIRSF005859">
    <property type="entry name" value="PBR"/>
    <property type="match status" value="1"/>
</dbReference>
<comment type="caution">
    <text evidence="7">The sequence shown here is derived from an EMBL/GenBank/DDBJ whole genome shotgun (WGS) entry which is preliminary data.</text>
</comment>
<dbReference type="CDD" id="cd15904">
    <property type="entry name" value="TSPO_MBR"/>
    <property type="match status" value="1"/>
</dbReference>
<dbReference type="AlphaFoldDB" id="A0A2W5MMJ5"/>